<organism evidence="1 2">
    <name type="scientific">Vibrio fortis</name>
    <dbReference type="NCBI Taxonomy" id="212667"/>
    <lineage>
        <taxon>Bacteria</taxon>
        <taxon>Pseudomonadati</taxon>
        <taxon>Pseudomonadota</taxon>
        <taxon>Gammaproteobacteria</taxon>
        <taxon>Vibrionales</taxon>
        <taxon>Vibrionaceae</taxon>
        <taxon>Vibrio</taxon>
    </lineage>
</organism>
<proteinExistence type="predicted"/>
<evidence type="ECO:0000313" key="2">
    <source>
        <dbReference type="Proteomes" id="UP000326687"/>
    </source>
</evidence>
<comment type="caution">
    <text evidence="1">The sequence shown here is derived from an EMBL/GenBank/DDBJ whole genome shotgun (WGS) entry which is preliminary data.</text>
</comment>
<dbReference type="RefSeq" id="WP_150897507.1">
    <property type="nucleotide sequence ID" value="NZ_VXDD01000005.1"/>
</dbReference>
<reference evidence="1 2" key="1">
    <citation type="submission" date="2019-09" db="EMBL/GenBank/DDBJ databases">
        <title>Vibrio Fortis S7-72.</title>
        <authorList>
            <person name="Das S.K."/>
        </authorList>
    </citation>
    <scope>NUCLEOTIDE SEQUENCE [LARGE SCALE GENOMIC DNA]</scope>
    <source>
        <strain evidence="1 2">S7-72</strain>
    </source>
</reference>
<dbReference type="EMBL" id="VXDD01000005">
    <property type="protein sequence ID" value="KAB0300088.1"/>
    <property type="molecule type" value="Genomic_DNA"/>
</dbReference>
<accession>A0A5N3RZQ5</accession>
<gene>
    <name evidence="1" type="ORF">F2Z80_23530</name>
</gene>
<name>A0A5N3RZQ5_9VIBR</name>
<dbReference type="Proteomes" id="UP000326687">
    <property type="component" value="Unassembled WGS sequence"/>
</dbReference>
<dbReference type="AlphaFoldDB" id="A0A5N3RZQ5"/>
<evidence type="ECO:0000313" key="1">
    <source>
        <dbReference type="EMBL" id="KAB0300088.1"/>
    </source>
</evidence>
<protein>
    <submittedName>
        <fullName evidence="1">Uncharacterized protein</fullName>
    </submittedName>
</protein>
<sequence>MDNLEMQYERLLRHYESVKSTNDKISILDLCHSLRVWVDLFNSNAVDPSFMDSKPFKVAIPGKSILRNNSNLNYIISFMWGGVITMAHENNVFSIDNYSIDDFSMGGEVRYPRTNHSELEVKSFFFYQPNKGSVKNLIAKPIVKRVNLKQWLDGEIVRLNNTEKVIISRKDFINRIANAYGASHSSIDKTNV</sequence>